<dbReference type="EMBL" id="CAJJDM010000028">
    <property type="protein sequence ID" value="CAD8059958.1"/>
    <property type="molecule type" value="Genomic_DNA"/>
</dbReference>
<evidence type="ECO:0000313" key="2">
    <source>
        <dbReference type="EMBL" id="CAD8059958.1"/>
    </source>
</evidence>
<dbReference type="OMA" id="CHPENSF"/>
<evidence type="ECO:0000313" key="3">
    <source>
        <dbReference type="Proteomes" id="UP000688137"/>
    </source>
</evidence>
<organism evidence="2 3">
    <name type="scientific">Paramecium primaurelia</name>
    <dbReference type="NCBI Taxonomy" id="5886"/>
    <lineage>
        <taxon>Eukaryota</taxon>
        <taxon>Sar</taxon>
        <taxon>Alveolata</taxon>
        <taxon>Ciliophora</taxon>
        <taxon>Intramacronucleata</taxon>
        <taxon>Oligohymenophorea</taxon>
        <taxon>Peniculida</taxon>
        <taxon>Parameciidae</taxon>
        <taxon>Paramecium</taxon>
    </lineage>
</organism>
<accession>A0A8S1KXM3</accession>
<evidence type="ECO:0000256" key="1">
    <source>
        <dbReference type="SAM" id="Coils"/>
    </source>
</evidence>
<name>A0A8S1KXM3_PARPR</name>
<feature type="coiled-coil region" evidence="1">
    <location>
        <begin position="44"/>
        <end position="148"/>
    </location>
</feature>
<dbReference type="AlphaFoldDB" id="A0A8S1KXM3"/>
<keyword evidence="3" id="KW-1185">Reference proteome</keyword>
<reference evidence="2" key="1">
    <citation type="submission" date="2021-01" db="EMBL/GenBank/DDBJ databases">
        <authorList>
            <consortium name="Genoscope - CEA"/>
            <person name="William W."/>
        </authorList>
    </citation>
    <scope>NUCLEOTIDE SEQUENCE</scope>
</reference>
<sequence length="222" mass="25893">MLYSIRESEAEGNISTDSYTANKSLNQDTIFTKKSSSKSLPKRQKDLDQEIQNLNNVITQLRKVENLLLSQIKDLKNQLEVQYKNSNKDQECIDELNKELNQLSNKLHHEIMHNSQQQKSNIELQKSILKLEQDLITSNQKNQDISEELQIIKSKYSHEHKFVESLLHMVISCHPENSFREQPSLKQAWKWLKSILSDYLSLKQKTRNYQEGSSQSSSSTNK</sequence>
<gene>
    <name evidence="2" type="ORF">PPRIM_AZ9-3.1.T0290284</name>
</gene>
<keyword evidence="1" id="KW-0175">Coiled coil</keyword>
<comment type="caution">
    <text evidence="2">The sequence shown here is derived from an EMBL/GenBank/DDBJ whole genome shotgun (WGS) entry which is preliminary data.</text>
</comment>
<proteinExistence type="predicted"/>
<dbReference type="Proteomes" id="UP000688137">
    <property type="component" value="Unassembled WGS sequence"/>
</dbReference>
<protein>
    <submittedName>
        <fullName evidence="2">Uncharacterized protein</fullName>
    </submittedName>
</protein>